<proteinExistence type="inferred from homology"/>
<dbReference type="GO" id="GO:0046526">
    <property type="term" value="F:D-xylulose reductase activity"/>
    <property type="evidence" value="ECO:0007669"/>
    <property type="project" value="UniProtKB-EC"/>
</dbReference>
<dbReference type="SUPFAM" id="SSF50129">
    <property type="entry name" value="GroES-like"/>
    <property type="match status" value="1"/>
</dbReference>
<evidence type="ECO:0000256" key="9">
    <source>
        <dbReference type="ARBA" id="ARBA00026119"/>
    </source>
</evidence>
<evidence type="ECO:0000256" key="1">
    <source>
        <dbReference type="ARBA" id="ARBA00001947"/>
    </source>
</evidence>
<evidence type="ECO:0000256" key="11">
    <source>
        <dbReference type="RuleBase" id="RU361277"/>
    </source>
</evidence>
<sequence length="358" mass="38387">MASPEKNPCLYLSGPGKAHVGECPRPIIEDGHDVIVRIAFVGVCGSDVSFWTKGGIGAKIDASEPLIMGHEASGTVHEIGSAVSSLKIGDKVAIEPGIPCRRCSSCKAGQYNLCSKMVFAANPPSSHGTLTKYFKMAEDFCYKLPNWLSLEEGVLVEPLAVAVHACRLADIRLGQDVIIFGSGTIGLLCAAVSKALGARQIISVDVNASRLEFARKFAATGTFQPEKNDTSEEIARKIKEAHKLEEGANIVVEATGVEVCIAAGINVLKRGGTFIQAGLGKPDVQIPIITLSEKELTMRGCFRYSAGDYELAMHLLDSKKVSVTDLISSVMDFEHTTDAWEKTRKGEGIKNLIRGPRD</sequence>
<dbReference type="CDD" id="cd05285">
    <property type="entry name" value="sorbitol_DH"/>
    <property type="match status" value="1"/>
</dbReference>
<gene>
    <name evidence="14" type="ORF">L207DRAFT_494506</name>
</gene>
<name>A0A2J6RBH9_HYAVF</name>
<dbReference type="AlphaFoldDB" id="A0A2J6RBH9"/>
<dbReference type="Proteomes" id="UP000235786">
    <property type="component" value="Unassembled WGS sequence"/>
</dbReference>
<dbReference type="GO" id="GO:0003939">
    <property type="term" value="F:L-iditol 2-dehydrogenase (NAD+) activity"/>
    <property type="evidence" value="ECO:0007669"/>
    <property type="project" value="TreeGrafter"/>
</dbReference>
<accession>A0A2J6RBH9</accession>
<evidence type="ECO:0000256" key="10">
    <source>
        <dbReference type="ARBA" id="ARBA00030139"/>
    </source>
</evidence>
<keyword evidence="15" id="KW-1185">Reference proteome</keyword>
<feature type="domain" description="Alcohol dehydrogenase-like N-terminal" evidence="13">
    <location>
        <begin position="32"/>
        <end position="145"/>
    </location>
</feature>
<dbReference type="InterPro" id="IPR045306">
    <property type="entry name" value="SDH-like"/>
</dbReference>
<dbReference type="Gene3D" id="3.90.180.10">
    <property type="entry name" value="Medium-chain alcohol dehydrogenases, catalytic domain"/>
    <property type="match status" value="1"/>
</dbReference>
<evidence type="ECO:0000259" key="12">
    <source>
        <dbReference type="Pfam" id="PF00107"/>
    </source>
</evidence>
<evidence type="ECO:0000256" key="5">
    <source>
        <dbReference type="ARBA" id="ARBA00023002"/>
    </source>
</evidence>
<dbReference type="InterPro" id="IPR002328">
    <property type="entry name" value="ADH_Zn_CS"/>
</dbReference>
<dbReference type="Pfam" id="PF00107">
    <property type="entry name" value="ADH_zinc_N"/>
    <property type="match status" value="1"/>
</dbReference>
<dbReference type="InterPro" id="IPR011032">
    <property type="entry name" value="GroES-like_sf"/>
</dbReference>
<dbReference type="GO" id="GO:0008270">
    <property type="term" value="F:zinc ion binding"/>
    <property type="evidence" value="ECO:0007669"/>
    <property type="project" value="InterPro"/>
</dbReference>
<evidence type="ECO:0000313" key="15">
    <source>
        <dbReference type="Proteomes" id="UP000235786"/>
    </source>
</evidence>
<dbReference type="OrthoDB" id="3941538at2759"/>
<organism evidence="14 15">
    <name type="scientific">Hyaloscypha variabilis (strain UAMH 11265 / GT02V1 / F)</name>
    <name type="common">Meliniomyces variabilis</name>
    <dbReference type="NCBI Taxonomy" id="1149755"/>
    <lineage>
        <taxon>Eukaryota</taxon>
        <taxon>Fungi</taxon>
        <taxon>Dikarya</taxon>
        <taxon>Ascomycota</taxon>
        <taxon>Pezizomycotina</taxon>
        <taxon>Leotiomycetes</taxon>
        <taxon>Helotiales</taxon>
        <taxon>Hyaloscyphaceae</taxon>
        <taxon>Hyaloscypha</taxon>
        <taxon>Hyaloscypha variabilis</taxon>
    </lineage>
</organism>
<keyword evidence="4 11" id="KW-0862">Zinc</keyword>
<dbReference type="InterPro" id="IPR036291">
    <property type="entry name" value="NAD(P)-bd_dom_sf"/>
</dbReference>
<evidence type="ECO:0000256" key="2">
    <source>
        <dbReference type="ARBA" id="ARBA00008072"/>
    </source>
</evidence>
<evidence type="ECO:0000256" key="3">
    <source>
        <dbReference type="ARBA" id="ARBA00022723"/>
    </source>
</evidence>
<dbReference type="SUPFAM" id="SSF51735">
    <property type="entry name" value="NAD(P)-binding Rossmann-fold domains"/>
    <property type="match status" value="1"/>
</dbReference>
<comment type="similarity">
    <text evidence="2 11">Belongs to the zinc-containing alcohol dehydrogenase family.</text>
</comment>
<comment type="cofactor">
    <cofactor evidence="1 11">
        <name>Zn(2+)</name>
        <dbReference type="ChEBI" id="CHEBI:29105"/>
    </cofactor>
</comment>
<comment type="pathway">
    <text evidence="8">Carbohydrate degradation; L-arabinose degradation via L-arabinitol; D-xylulose 5-phosphate from L-arabinose (fungal route): step 4/5.</text>
</comment>
<dbReference type="GO" id="GO:0006062">
    <property type="term" value="P:sorbitol catabolic process"/>
    <property type="evidence" value="ECO:0007669"/>
    <property type="project" value="TreeGrafter"/>
</dbReference>
<reference evidence="14 15" key="1">
    <citation type="submission" date="2016-04" db="EMBL/GenBank/DDBJ databases">
        <title>A degradative enzymes factory behind the ericoid mycorrhizal symbiosis.</title>
        <authorList>
            <consortium name="DOE Joint Genome Institute"/>
            <person name="Martino E."/>
            <person name="Morin E."/>
            <person name="Grelet G."/>
            <person name="Kuo A."/>
            <person name="Kohler A."/>
            <person name="Daghino S."/>
            <person name="Barry K."/>
            <person name="Choi C."/>
            <person name="Cichocki N."/>
            <person name="Clum A."/>
            <person name="Copeland A."/>
            <person name="Hainaut M."/>
            <person name="Haridas S."/>
            <person name="Labutti K."/>
            <person name="Lindquist E."/>
            <person name="Lipzen A."/>
            <person name="Khouja H.-R."/>
            <person name="Murat C."/>
            <person name="Ohm R."/>
            <person name="Olson A."/>
            <person name="Spatafora J."/>
            <person name="Veneault-Fourrey C."/>
            <person name="Henrissat B."/>
            <person name="Grigoriev I."/>
            <person name="Martin F."/>
            <person name="Perotto S."/>
        </authorList>
    </citation>
    <scope>NUCLEOTIDE SEQUENCE [LARGE SCALE GENOMIC DNA]</scope>
    <source>
        <strain evidence="14 15">F</strain>
    </source>
</reference>
<dbReference type="PROSITE" id="PS00059">
    <property type="entry name" value="ADH_ZINC"/>
    <property type="match status" value="1"/>
</dbReference>
<dbReference type="Pfam" id="PF08240">
    <property type="entry name" value="ADH_N"/>
    <property type="match status" value="1"/>
</dbReference>
<keyword evidence="3 11" id="KW-0479">Metal-binding</keyword>
<evidence type="ECO:0000256" key="4">
    <source>
        <dbReference type="ARBA" id="ARBA00022833"/>
    </source>
</evidence>
<evidence type="ECO:0000256" key="6">
    <source>
        <dbReference type="ARBA" id="ARBA00023027"/>
    </source>
</evidence>
<dbReference type="STRING" id="1149755.A0A2J6RBH9"/>
<evidence type="ECO:0000313" key="14">
    <source>
        <dbReference type="EMBL" id="PMD35866.1"/>
    </source>
</evidence>
<dbReference type="InterPro" id="IPR013149">
    <property type="entry name" value="ADH-like_C"/>
</dbReference>
<feature type="domain" description="Alcohol dehydrogenase-like C-terminal" evidence="12">
    <location>
        <begin position="185"/>
        <end position="317"/>
    </location>
</feature>
<dbReference type="Gene3D" id="3.40.50.720">
    <property type="entry name" value="NAD(P)-binding Rossmann-like Domain"/>
    <property type="match status" value="1"/>
</dbReference>
<dbReference type="PANTHER" id="PTHR43161:SF9">
    <property type="entry name" value="SORBITOL DEHYDROGENASE"/>
    <property type="match status" value="1"/>
</dbReference>
<evidence type="ECO:0000256" key="8">
    <source>
        <dbReference type="ARBA" id="ARBA00025713"/>
    </source>
</evidence>
<dbReference type="FunFam" id="3.40.50.720:FF:000068">
    <property type="entry name" value="Sorbitol dehydrogenase"/>
    <property type="match status" value="1"/>
</dbReference>
<evidence type="ECO:0000259" key="13">
    <source>
        <dbReference type="Pfam" id="PF08240"/>
    </source>
</evidence>
<dbReference type="PANTHER" id="PTHR43161">
    <property type="entry name" value="SORBITOL DEHYDROGENASE"/>
    <property type="match status" value="1"/>
</dbReference>
<evidence type="ECO:0000256" key="7">
    <source>
        <dbReference type="ARBA" id="ARBA00024843"/>
    </source>
</evidence>
<keyword evidence="6" id="KW-0520">NAD</keyword>
<dbReference type="EMBL" id="KZ613951">
    <property type="protein sequence ID" value="PMD35866.1"/>
    <property type="molecule type" value="Genomic_DNA"/>
</dbReference>
<keyword evidence="5" id="KW-0560">Oxidoreductase</keyword>
<dbReference type="EC" id="1.1.1.9" evidence="9"/>
<dbReference type="InterPro" id="IPR013154">
    <property type="entry name" value="ADH-like_N"/>
</dbReference>
<protein>
    <recommendedName>
        <fullName evidence="9">D-xylulose reductase</fullName>
        <ecNumber evidence="9">1.1.1.9</ecNumber>
    </recommendedName>
    <alternativeName>
        <fullName evidence="10">Xylitol dehydrogenase A</fullName>
    </alternativeName>
</protein>
<comment type="function">
    <text evidence="7">Xylitol dehydrogenase which catalyzes the conversion of xylitol to D-xylulose. Xylose is a major component of hemicelluloses such as xylan. Most fungi utilize D-xylose via three enzymatic reactions, xylose reductase (XR), xylitol dehydrogenase (XDH), and xylulokinase, to form xylulose 5-phosphate, which enters pentose phosphate pathway.</text>
</comment>